<evidence type="ECO:0000256" key="5">
    <source>
        <dbReference type="ARBA" id="ARBA00023242"/>
    </source>
</evidence>
<dbReference type="SUPFAM" id="SSF48452">
    <property type="entry name" value="TPR-like"/>
    <property type="match status" value="2"/>
</dbReference>
<dbReference type="Gramene" id="A03p30440.2_BraZ1">
    <property type="protein sequence ID" value="A03p30440.2_BraZ1.CDS.1"/>
    <property type="gene ID" value="A03g30440.2_BraZ1"/>
</dbReference>
<dbReference type="PROSITE" id="PS50053">
    <property type="entry name" value="UBIQUITIN_2"/>
    <property type="match status" value="1"/>
</dbReference>
<evidence type="ECO:0000256" key="6">
    <source>
        <dbReference type="SAM" id="Coils"/>
    </source>
</evidence>
<dbReference type="PANTHER" id="PTHR11246:SF24">
    <property type="entry name" value="UBIQUITIN-LIKE DOMAIN-CONTAINING PROTEIN"/>
    <property type="match status" value="1"/>
</dbReference>
<evidence type="ECO:0000313" key="8">
    <source>
        <dbReference type="EMBL" id="CAG7881701.1"/>
    </source>
</evidence>
<evidence type="ECO:0000313" key="9">
    <source>
        <dbReference type="EMBL" id="VDC81004.1"/>
    </source>
</evidence>
<sequence length="574" mass="65716">MVFISIPNATTLSIDVNPNTTTISAFEQIVYQRTNVPQPLLRYSLRAQNPSRVFHDSLLLSDLGVCRFSTVIIHVPLLGGDEEALPPRFPEEPVNIWITVARLEEADGHTAMVWNTIEMCVETLQRGGVVIDREYWINAARACERGRYVVTCKAIIKNFIGIGVDGEDRKRTWLADAEMSKNRGFIETARAIYEHSLTVFLYKKSVWLKAALLEKSHGSKEFLDALLRKAVTNVPQAEIIWLMSAKEKLLAEEVTDARAILQEAYGVIPSSEEIWLAAFKLEYENKEMERARMLLAKARERVESERVWMKSAIVERELGNVEEERRLIDEGLKQFPTFSKLWLMLVQLEERFNNLEHARKACESGLKHCPNCIPMWLSYANLEERVNELNKAREILITARKKNPYVAELWLAAARVELRHDNRGEAEKLMSKALQECPKSGILLAADIEMATRSQRKTKSMDAMKKCFRDPHVTAAVAKLFWQDKKVEKARAWLKRAVTLNQDIGDHWALYYKFELQHGTEVRQNAILAKCVAREPKRGEKWQAISKAVENAHQPIEAILNKVLIALSKEEKAT</sequence>
<keyword evidence="5" id="KW-0539">Nucleus</keyword>
<dbReference type="Proteomes" id="UP000694005">
    <property type="component" value="Chromosome A03"/>
</dbReference>
<dbReference type="InterPro" id="IPR011990">
    <property type="entry name" value="TPR-like_helical_dom_sf"/>
</dbReference>
<evidence type="ECO:0000256" key="4">
    <source>
        <dbReference type="ARBA" id="ARBA00023187"/>
    </source>
</evidence>
<dbReference type="SMART" id="SM00386">
    <property type="entry name" value="HAT"/>
    <property type="match status" value="10"/>
</dbReference>
<dbReference type="PANTHER" id="PTHR11246">
    <property type="entry name" value="PRE-MRNA SPLICING FACTOR"/>
    <property type="match status" value="1"/>
</dbReference>
<name>A0A3P6A0E1_BRACM</name>
<dbReference type="AlphaFoldDB" id="A0A3P6A0E1"/>
<keyword evidence="4" id="KW-0508">mRNA splicing</keyword>
<reference evidence="9" key="1">
    <citation type="submission" date="2018-11" db="EMBL/GenBank/DDBJ databases">
        <authorList>
            <consortium name="Genoscope - CEA"/>
            <person name="William W."/>
        </authorList>
    </citation>
    <scope>NUCLEOTIDE SEQUENCE</scope>
</reference>
<keyword evidence="6" id="KW-0175">Coiled coil</keyword>
<comment type="subcellular location">
    <subcellularLocation>
        <location evidence="1">Nucleus</location>
    </subcellularLocation>
</comment>
<dbReference type="CDD" id="cd17039">
    <property type="entry name" value="Ubl_ubiquitin_like"/>
    <property type="match status" value="1"/>
</dbReference>
<evidence type="ECO:0000259" key="7">
    <source>
        <dbReference type="PROSITE" id="PS50053"/>
    </source>
</evidence>
<accession>A0A3P6A0E1</accession>
<protein>
    <recommendedName>
        <fullName evidence="7">Ubiquitin-like domain-containing protein</fullName>
    </recommendedName>
</protein>
<dbReference type="SUPFAM" id="SSF54236">
    <property type="entry name" value="Ubiquitin-like"/>
    <property type="match status" value="1"/>
</dbReference>
<dbReference type="FunFam" id="1.25.40.10:FF:000649">
    <property type="entry name" value="mRNA splicing factor (Prp1/Zer1), putative"/>
    <property type="match status" value="1"/>
</dbReference>
<gene>
    <name evidence="9" type="ORF">BRAA03T12222Z</name>
    <name evidence="8" type="ORF">BRAPAZ1V2_A03P30440.2</name>
</gene>
<organism evidence="9">
    <name type="scientific">Brassica campestris</name>
    <name type="common">Field mustard</name>
    <dbReference type="NCBI Taxonomy" id="3711"/>
    <lineage>
        <taxon>Eukaryota</taxon>
        <taxon>Viridiplantae</taxon>
        <taxon>Streptophyta</taxon>
        <taxon>Embryophyta</taxon>
        <taxon>Tracheophyta</taxon>
        <taxon>Spermatophyta</taxon>
        <taxon>Magnoliopsida</taxon>
        <taxon>eudicotyledons</taxon>
        <taxon>Gunneridae</taxon>
        <taxon>Pentapetalae</taxon>
        <taxon>rosids</taxon>
        <taxon>malvids</taxon>
        <taxon>Brassicales</taxon>
        <taxon>Brassicaceae</taxon>
        <taxon>Brassiceae</taxon>
        <taxon>Brassica</taxon>
    </lineage>
</organism>
<evidence type="ECO:0000256" key="2">
    <source>
        <dbReference type="ARBA" id="ARBA00022664"/>
    </source>
</evidence>
<dbReference type="GO" id="GO:1990904">
    <property type="term" value="C:ribonucleoprotein complex"/>
    <property type="evidence" value="ECO:0007669"/>
    <property type="project" value="UniProtKB-ARBA"/>
</dbReference>
<dbReference type="FunFam" id="1.25.40.10:FF:000256">
    <property type="entry name" value="Probable pre-mRNA splicing factor prp1"/>
    <property type="match status" value="1"/>
</dbReference>
<evidence type="ECO:0000256" key="3">
    <source>
        <dbReference type="ARBA" id="ARBA00022737"/>
    </source>
</evidence>
<proteinExistence type="predicted"/>
<dbReference type="InterPro" id="IPR029071">
    <property type="entry name" value="Ubiquitin-like_domsf"/>
</dbReference>
<feature type="domain" description="Ubiquitin-like" evidence="7">
    <location>
        <begin position="1"/>
        <end position="80"/>
    </location>
</feature>
<keyword evidence="2" id="KW-0507">mRNA processing</keyword>
<evidence type="ECO:0000256" key="1">
    <source>
        <dbReference type="ARBA" id="ARBA00004123"/>
    </source>
</evidence>
<dbReference type="GO" id="GO:0000398">
    <property type="term" value="P:mRNA splicing, via spliceosome"/>
    <property type="evidence" value="ECO:0007669"/>
    <property type="project" value="InterPro"/>
</dbReference>
<dbReference type="Gene3D" id="1.25.40.10">
    <property type="entry name" value="Tetratricopeptide repeat domain"/>
    <property type="match status" value="3"/>
</dbReference>
<dbReference type="EMBL" id="LS974619">
    <property type="protein sequence ID" value="CAG7881701.1"/>
    <property type="molecule type" value="Genomic_DNA"/>
</dbReference>
<dbReference type="InterPro" id="IPR003107">
    <property type="entry name" value="HAT"/>
</dbReference>
<dbReference type="InterPro" id="IPR045075">
    <property type="entry name" value="Syf1-like"/>
</dbReference>
<keyword evidence="3" id="KW-0677">Repeat</keyword>
<dbReference type="EMBL" id="LR031572">
    <property type="protein sequence ID" value="VDC81004.1"/>
    <property type="molecule type" value="Genomic_DNA"/>
</dbReference>
<feature type="coiled-coil region" evidence="6">
    <location>
        <begin position="345"/>
        <end position="399"/>
    </location>
</feature>
<dbReference type="GO" id="GO:0005634">
    <property type="term" value="C:nucleus"/>
    <property type="evidence" value="ECO:0007669"/>
    <property type="project" value="UniProtKB-SubCell"/>
</dbReference>
<dbReference type="InterPro" id="IPR000626">
    <property type="entry name" value="Ubiquitin-like_dom"/>
</dbReference>
<dbReference type="Pfam" id="PF23240">
    <property type="entry name" value="HAT_PRP39_N"/>
    <property type="match status" value="1"/>
</dbReference>